<sequence>MNKQNTRAFAAGLLLSAILLIIFSYTNKDQAESMDTLEEQGYVILTEEEAENQSEEIGNLEDKVKTLTENKEEAEQETDTVTEERSEITLTVSTGMTPIEISTELESKGIIKNASDFNSYLVKSGRADRIQIGDYQLHSEMTLEEISTLLTK</sequence>
<dbReference type="Proteomes" id="UP000325182">
    <property type="component" value="Unassembled WGS sequence"/>
</dbReference>
<dbReference type="AlphaFoldDB" id="A0A5D4MGI0"/>
<proteinExistence type="predicted"/>
<keyword evidence="1" id="KW-0175">Coiled coil</keyword>
<dbReference type="Gene3D" id="3.30.1490.480">
    <property type="entry name" value="Endolytic murein transglycosylase"/>
    <property type="match status" value="1"/>
</dbReference>
<accession>A0A5D4MGI0</accession>
<gene>
    <name evidence="2" type="ORF">FZC84_04455</name>
</gene>
<dbReference type="RefSeq" id="WP_148953107.1">
    <property type="nucleotide sequence ID" value="NZ_VTEG01000002.1"/>
</dbReference>
<comment type="caution">
    <text evidence="2">The sequence shown here is derived from an EMBL/GenBank/DDBJ whole genome shotgun (WGS) entry which is preliminary data.</text>
</comment>
<dbReference type="EMBL" id="VTEG01000002">
    <property type="protein sequence ID" value="TYS00752.1"/>
    <property type="molecule type" value="Genomic_DNA"/>
</dbReference>
<evidence type="ECO:0000256" key="1">
    <source>
        <dbReference type="SAM" id="Coils"/>
    </source>
</evidence>
<name>A0A5D4MGI0_9BACI</name>
<reference evidence="2 3" key="1">
    <citation type="submission" date="2019-08" db="EMBL/GenBank/DDBJ databases">
        <title>Bacillus genomes from the desert of Cuatro Cienegas, Coahuila.</title>
        <authorList>
            <person name="Olmedo-Alvarez G."/>
        </authorList>
    </citation>
    <scope>NUCLEOTIDE SEQUENCE [LARGE SCALE GENOMIC DNA]</scope>
    <source>
        <strain evidence="2 3">CH128b_4D</strain>
    </source>
</reference>
<organism evidence="2 3">
    <name type="scientific">Rossellomorea vietnamensis</name>
    <dbReference type="NCBI Taxonomy" id="218284"/>
    <lineage>
        <taxon>Bacteria</taxon>
        <taxon>Bacillati</taxon>
        <taxon>Bacillota</taxon>
        <taxon>Bacilli</taxon>
        <taxon>Bacillales</taxon>
        <taxon>Bacillaceae</taxon>
        <taxon>Rossellomorea</taxon>
    </lineage>
</organism>
<evidence type="ECO:0000313" key="2">
    <source>
        <dbReference type="EMBL" id="TYS00752.1"/>
    </source>
</evidence>
<feature type="coiled-coil region" evidence="1">
    <location>
        <begin position="43"/>
        <end position="84"/>
    </location>
</feature>
<protein>
    <submittedName>
        <fullName evidence="2">Endolytic transglycosylase MltG</fullName>
    </submittedName>
</protein>
<evidence type="ECO:0000313" key="3">
    <source>
        <dbReference type="Proteomes" id="UP000325182"/>
    </source>
</evidence>